<name>A0ABP8JJM5_9ACTN</name>
<gene>
    <name evidence="1" type="ORF">GCM10023147_20760</name>
</gene>
<organism evidence="1 2">
    <name type="scientific">Tsukamurella soli</name>
    <dbReference type="NCBI Taxonomy" id="644556"/>
    <lineage>
        <taxon>Bacteria</taxon>
        <taxon>Bacillati</taxon>
        <taxon>Actinomycetota</taxon>
        <taxon>Actinomycetes</taxon>
        <taxon>Mycobacteriales</taxon>
        <taxon>Tsukamurellaceae</taxon>
        <taxon>Tsukamurella</taxon>
    </lineage>
</organism>
<accession>A0ABP8JJM5</accession>
<evidence type="ECO:0000313" key="2">
    <source>
        <dbReference type="Proteomes" id="UP001500635"/>
    </source>
</evidence>
<protein>
    <recommendedName>
        <fullName evidence="3">Small CPxCG-related zinc finger protein</fullName>
    </recommendedName>
</protein>
<reference evidence="2" key="1">
    <citation type="journal article" date="2019" name="Int. J. Syst. Evol. Microbiol.">
        <title>The Global Catalogue of Microorganisms (GCM) 10K type strain sequencing project: providing services to taxonomists for standard genome sequencing and annotation.</title>
        <authorList>
            <consortium name="The Broad Institute Genomics Platform"/>
            <consortium name="The Broad Institute Genome Sequencing Center for Infectious Disease"/>
            <person name="Wu L."/>
            <person name="Ma J."/>
        </authorList>
    </citation>
    <scope>NUCLEOTIDE SEQUENCE [LARGE SCALE GENOMIC DNA]</scope>
    <source>
        <strain evidence="2">JCM 17688</strain>
    </source>
</reference>
<evidence type="ECO:0008006" key="3">
    <source>
        <dbReference type="Google" id="ProtNLM"/>
    </source>
</evidence>
<evidence type="ECO:0000313" key="1">
    <source>
        <dbReference type="EMBL" id="GAA4391652.1"/>
    </source>
</evidence>
<keyword evidence="2" id="KW-1185">Reference proteome</keyword>
<sequence length="66" mass="7139">MKRLVCDRCGDDIPVPGGGVTLTRRLHVGMSSEEIFGPAEGGYRVDLCENCFHEHAEFMEGGSDGP</sequence>
<dbReference type="EMBL" id="BAABFR010000026">
    <property type="protein sequence ID" value="GAA4391652.1"/>
    <property type="molecule type" value="Genomic_DNA"/>
</dbReference>
<dbReference type="Proteomes" id="UP001500635">
    <property type="component" value="Unassembled WGS sequence"/>
</dbReference>
<proteinExistence type="predicted"/>
<comment type="caution">
    <text evidence="1">The sequence shown here is derived from an EMBL/GenBank/DDBJ whole genome shotgun (WGS) entry which is preliminary data.</text>
</comment>